<dbReference type="RefSeq" id="WP_397710300.1">
    <property type="nucleotide sequence ID" value="NZ_JBIRGN010000002.1"/>
</dbReference>
<gene>
    <name evidence="1" type="ORF">ACH4F9_10230</name>
</gene>
<accession>A0ABW7QK65</accession>
<proteinExistence type="predicted"/>
<reference evidence="1 2" key="1">
    <citation type="submission" date="2024-10" db="EMBL/GenBank/DDBJ databases">
        <title>The Natural Products Discovery Center: Release of the First 8490 Sequenced Strains for Exploring Actinobacteria Biosynthetic Diversity.</title>
        <authorList>
            <person name="Kalkreuter E."/>
            <person name="Kautsar S.A."/>
            <person name="Yang D."/>
            <person name="Bader C.D."/>
            <person name="Teijaro C.N."/>
            <person name="Fluegel L."/>
            <person name="Davis C.M."/>
            <person name="Simpson J.R."/>
            <person name="Lauterbach L."/>
            <person name="Steele A.D."/>
            <person name="Gui C."/>
            <person name="Meng S."/>
            <person name="Li G."/>
            <person name="Viehrig K."/>
            <person name="Ye F."/>
            <person name="Su P."/>
            <person name="Kiefer A.F."/>
            <person name="Nichols A."/>
            <person name="Cepeda A.J."/>
            <person name="Yan W."/>
            <person name="Fan B."/>
            <person name="Jiang Y."/>
            <person name="Adhikari A."/>
            <person name="Zheng C.-J."/>
            <person name="Schuster L."/>
            <person name="Cowan T.M."/>
            <person name="Smanski M.J."/>
            <person name="Chevrette M.G."/>
            <person name="De Carvalho L.P.S."/>
            <person name="Shen B."/>
        </authorList>
    </citation>
    <scope>NUCLEOTIDE SEQUENCE [LARGE SCALE GENOMIC DNA]</scope>
    <source>
        <strain evidence="1 2">NPDC017990</strain>
    </source>
</reference>
<evidence type="ECO:0000313" key="2">
    <source>
        <dbReference type="Proteomes" id="UP001610818"/>
    </source>
</evidence>
<name>A0ABW7QK65_9ACTN</name>
<protein>
    <submittedName>
        <fullName evidence="1">Uncharacterized protein</fullName>
    </submittedName>
</protein>
<organism evidence="1 2">
    <name type="scientific">Streptomyces longisporoflavus</name>
    <dbReference type="NCBI Taxonomy" id="28044"/>
    <lineage>
        <taxon>Bacteria</taxon>
        <taxon>Bacillati</taxon>
        <taxon>Actinomycetota</taxon>
        <taxon>Actinomycetes</taxon>
        <taxon>Kitasatosporales</taxon>
        <taxon>Streptomycetaceae</taxon>
        <taxon>Streptomyces</taxon>
    </lineage>
</organism>
<keyword evidence="2" id="KW-1185">Reference proteome</keyword>
<sequence>MGESTGPGPGAGSGAGALHTRLLIEVPDPAALSVAQTCGRVCVWCAVVLTAENAVELGPRCERRFATDFVWFPRGCRLCTEPHAYRVLLDHAQSCEQCADETGHCAEGRALRQTLKGVRR</sequence>
<comment type="caution">
    <text evidence="1">The sequence shown here is derived from an EMBL/GenBank/DDBJ whole genome shotgun (WGS) entry which is preliminary data.</text>
</comment>
<dbReference type="Proteomes" id="UP001610818">
    <property type="component" value="Unassembled WGS sequence"/>
</dbReference>
<evidence type="ECO:0000313" key="1">
    <source>
        <dbReference type="EMBL" id="MFH8545362.1"/>
    </source>
</evidence>
<dbReference type="EMBL" id="JBIRGQ010000002">
    <property type="protein sequence ID" value="MFH8545362.1"/>
    <property type="molecule type" value="Genomic_DNA"/>
</dbReference>